<gene>
    <name evidence="3" type="ORF">SAMN05421788_111150</name>
</gene>
<dbReference type="InterPro" id="IPR002890">
    <property type="entry name" value="MG2"/>
</dbReference>
<proteinExistence type="predicted"/>
<reference evidence="4" key="1">
    <citation type="submission" date="2017-01" db="EMBL/GenBank/DDBJ databases">
        <authorList>
            <person name="Varghese N."/>
            <person name="Submissions S."/>
        </authorList>
    </citation>
    <scope>NUCLEOTIDE SEQUENCE [LARGE SCALE GENOMIC DNA]</scope>
    <source>
        <strain evidence="4">DSM 21054</strain>
    </source>
</reference>
<feature type="domain" description="Macroglobulin" evidence="2">
    <location>
        <begin position="41"/>
        <end position="123"/>
    </location>
</feature>
<dbReference type="GO" id="GO:0004866">
    <property type="term" value="F:endopeptidase inhibitor activity"/>
    <property type="evidence" value="ECO:0007669"/>
    <property type="project" value="InterPro"/>
</dbReference>
<dbReference type="Proteomes" id="UP000186917">
    <property type="component" value="Unassembled WGS sequence"/>
</dbReference>
<dbReference type="RefSeq" id="WP_096510697.1">
    <property type="nucleotide sequence ID" value="NZ_AP017422.1"/>
</dbReference>
<evidence type="ECO:0000256" key="1">
    <source>
        <dbReference type="SAM" id="SignalP"/>
    </source>
</evidence>
<sequence>MKRMIKMLIAGLLACAIPAMYGAVALHAQQPPRKALLFFEKAYLHTDRDYYTAGEDIWYKVYVTDAQTGLPAKNSNNVYVELLSQQGDIINSAIIRVENGAGHGDCKLDDALPAGRYQLRAYTNWMRNFGNMFVFEKDIHISAGVPAGQPEAVKTNGGKNTVTAAAVSADNRVLFFPEGGAMIAGVNNRVAFKAEDIAGKPVGLSGTVETASGEKLATIQTTCNGMGSFLLQPAPGVAYQVKGRYANGATFTTDIPAALEQGFTLQVNEKDTAFEVQIYTNNATLQALANKRVTIAGKHAGKFYFEDTTVLQGQQTMMLLPKRVFPEGVAAITLYDAQLRPHSERLVYVEKTTAASLALKTDKDIYKPGEPITLSVEACEADGTPATAALSVAVVDGGIVPAGEENIVNYLLLQSELRGGITNLAAYLDKKNNNRAAQRDLLLRTQGWRDFLWRRVKDTAIVIRYLPEPGITLSGHVKQSLGGKSLPNMNITLMAAEARGNKIYFTKTDSLGNWYMDGLPLYGSQPVSITSRNKEGKKGGMLLLDSVMNNKLVATALPAWNSLLSDTAAPVQRFAAESGKRQALIEQQQKDAARMLEGVTVKNTPKKAEFRDGFYTSFGGPDSTFSVTAADDKDYGTLENFILHRMPGATTDAESQGVYFYSNGQKLRPRFKVNKVEDVFERLDYYTLPMSVIEQVTIRHMIGATMNDAWFIYLTLKPEAWSRKQLDLLNTTVTGYYEAREFYVPRAGLDNPAQDKRTTLYWKPDVNINGKITLPYVNSVNTAPVRVIVEGITGNGSPVTALLNYNIK</sequence>
<dbReference type="Gene3D" id="2.60.40.1930">
    <property type="match status" value="1"/>
</dbReference>
<feature type="signal peptide" evidence="1">
    <location>
        <begin position="1"/>
        <end position="21"/>
    </location>
</feature>
<evidence type="ECO:0000313" key="4">
    <source>
        <dbReference type="Proteomes" id="UP000186917"/>
    </source>
</evidence>
<name>A0A173MAU2_9BACT</name>
<dbReference type="STRING" id="477680.SAMN05421788_111150"/>
<evidence type="ECO:0000313" key="3">
    <source>
        <dbReference type="EMBL" id="SIT32491.1"/>
    </source>
</evidence>
<dbReference type="Pfam" id="PF01835">
    <property type="entry name" value="MG2"/>
    <property type="match status" value="1"/>
</dbReference>
<feature type="chain" id="PRO_5030022679" description="Macroglobulin domain-containing protein" evidence="1">
    <location>
        <begin position="22"/>
        <end position="808"/>
    </location>
</feature>
<keyword evidence="1" id="KW-0732">Signal</keyword>
<dbReference type="AlphaFoldDB" id="A0A173MAU2"/>
<dbReference type="OrthoDB" id="679547at2"/>
<protein>
    <recommendedName>
        <fullName evidence="2">Macroglobulin domain-containing protein</fullName>
    </recommendedName>
</protein>
<accession>A0A173MAU2</accession>
<dbReference type="KEGG" id="fln:FLA_0644"/>
<keyword evidence="4" id="KW-1185">Reference proteome</keyword>
<dbReference type="EMBL" id="FTOR01000011">
    <property type="protein sequence ID" value="SIT32491.1"/>
    <property type="molecule type" value="Genomic_DNA"/>
</dbReference>
<organism evidence="3 4">
    <name type="scientific">Filimonas lacunae</name>
    <dbReference type="NCBI Taxonomy" id="477680"/>
    <lineage>
        <taxon>Bacteria</taxon>
        <taxon>Pseudomonadati</taxon>
        <taxon>Bacteroidota</taxon>
        <taxon>Chitinophagia</taxon>
        <taxon>Chitinophagales</taxon>
        <taxon>Chitinophagaceae</taxon>
        <taxon>Filimonas</taxon>
    </lineage>
</organism>
<evidence type="ECO:0000259" key="2">
    <source>
        <dbReference type="Pfam" id="PF01835"/>
    </source>
</evidence>